<dbReference type="EMBL" id="MN079078">
    <property type="protein sequence ID" value="QEA04001.1"/>
    <property type="molecule type" value="Genomic_DNA"/>
</dbReference>
<dbReference type="CDD" id="cd00118">
    <property type="entry name" value="LysM"/>
    <property type="match status" value="1"/>
</dbReference>
<dbReference type="Pfam" id="PF01476">
    <property type="entry name" value="LysM"/>
    <property type="match status" value="1"/>
</dbReference>
<gene>
    <name evidence="2" type="ORF">KBTEX_00302</name>
</gene>
<protein>
    <recommendedName>
        <fullName evidence="1">LysM domain-containing protein</fullName>
    </recommendedName>
</protein>
<evidence type="ECO:0000313" key="2">
    <source>
        <dbReference type="EMBL" id="QEA04001.1"/>
    </source>
</evidence>
<feature type="domain" description="LysM" evidence="1">
    <location>
        <begin position="32"/>
        <end position="80"/>
    </location>
</feature>
<organism evidence="2">
    <name type="scientific">uncultured organism</name>
    <dbReference type="NCBI Taxonomy" id="155900"/>
    <lineage>
        <taxon>unclassified sequences</taxon>
        <taxon>environmental samples</taxon>
    </lineage>
</organism>
<dbReference type="InterPro" id="IPR052196">
    <property type="entry name" value="Bact_Kbp"/>
</dbReference>
<dbReference type="PANTHER" id="PTHR34700:SF4">
    <property type="entry name" value="PHAGE-LIKE ELEMENT PBSX PROTEIN XKDP"/>
    <property type="match status" value="1"/>
</dbReference>
<reference evidence="2" key="1">
    <citation type="submission" date="2019-06" db="EMBL/GenBank/DDBJ databases">
        <authorList>
            <person name="Murdoch R.W."/>
            <person name="Fathepure B."/>
        </authorList>
    </citation>
    <scope>NUCLEOTIDE SEQUENCE</scope>
</reference>
<proteinExistence type="predicted"/>
<dbReference type="InterPro" id="IPR036779">
    <property type="entry name" value="LysM_dom_sf"/>
</dbReference>
<dbReference type="Gene3D" id="3.10.350.10">
    <property type="entry name" value="LysM domain"/>
    <property type="match status" value="1"/>
</dbReference>
<name>A0A5B8R6E3_9ZZZZ</name>
<dbReference type="InterPro" id="IPR018392">
    <property type="entry name" value="LysM"/>
</dbReference>
<sequence>MLKKTLAWALGALLLSTVVSAQDPRIRADHPTTYTVQPGDTLWDISGRFLTEPWYWPEIWHENPDIENPHLIYPGDVVRLTLVNGEPQLSVERGGGTIKLSPEVRVEQLDDAIPGIPMEAIRPFLSGDRVVEAGTLSDAPYVVAGGDERVMSATGDPIYVRGLDGSDANSWDVVRKEQTFRDPASGEVLGVLAQYAGSARVREHGDPATLVLTDSTREILAGDRLLEASDEPFDSQLVPAAPSQDVDGVIMAVMDGVNQIGQYDVVALNLGRREGMKTGHVLTVLEKPRSVEDPYSKDDEVVTLPAEREGVLIVFQVFERMSLGLVMEANRAMAVGDTVRTPER</sequence>
<dbReference type="AlphaFoldDB" id="A0A5B8R6E3"/>
<dbReference type="SMART" id="SM00257">
    <property type="entry name" value="LysM"/>
    <property type="match status" value="1"/>
</dbReference>
<dbReference type="SUPFAM" id="SSF54106">
    <property type="entry name" value="LysM domain"/>
    <property type="match status" value="1"/>
</dbReference>
<dbReference type="PROSITE" id="PS51782">
    <property type="entry name" value="LYSM"/>
    <property type="match status" value="1"/>
</dbReference>
<evidence type="ECO:0000259" key="1">
    <source>
        <dbReference type="PROSITE" id="PS51782"/>
    </source>
</evidence>
<dbReference type="PANTHER" id="PTHR34700">
    <property type="entry name" value="POTASSIUM BINDING PROTEIN KBP"/>
    <property type="match status" value="1"/>
</dbReference>
<accession>A0A5B8R6E3</accession>